<dbReference type="PROSITE" id="PS51774">
    <property type="entry name" value="NAB"/>
    <property type="match status" value="1"/>
</dbReference>
<feature type="domain" description="NAB" evidence="5">
    <location>
        <begin position="12"/>
        <end position="92"/>
    </location>
</feature>
<feature type="coiled-coil region" evidence="3">
    <location>
        <begin position="665"/>
        <end position="727"/>
    </location>
</feature>
<dbReference type="InterPro" id="IPR011684">
    <property type="entry name" value="NAB"/>
</dbReference>
<feature type="compositionally biased region" description="Basic residues" evidence="4">
    <location>
        <begin position="1284"/>
        <end position="1294"/>
    </location>
</feature>
<evidence type="ECO:0000256" key="2">
    <source>
        <dbReference type="ARBA" id="ARBA00038006"/>
    </source>
</evidence>
<sequence>MAMSPSNPMRKYSWWWDSHISPKNSKWLQENLTDTDSKIKVMIKIIDEDADSFARRAEMYYKRRPELMSLLEELYRAYRALAERYDHAAGELRQANRRMAEAFPDEYQLDLDDDLPAESVSTETETDSRDMTPFFLSFINTGDSKKRAKDDQEHEKLQKEISSLSKENQDLKKKISSVLEKSDQAESEVLGLKEALAQQEAEKEAAISQSQQSSDRLLNLKSEILHTQEEFKRLKEEMQTGLQNLSTAEERCLQLERANQNLHLELDKLKNASKEKHDELNEKHIELEKLSITIQEEQLKSMQAEMARLSLEKQLAQAQEKLRLLSIEKHGEANKINDIETTKVLLQKELEKIREENRKLDDQNHSSTSAIIRLQDEIISLKNAQRRLEEEVSRHVEEKKALQHELSHLKDDRGDMDRKHFSIKEQIQVVNFNVESLQSLAQEVRDGNVELKETIKSHEGVKALYVENLMQLERTLEKNAHLERSLSAATTEIQGLKEKKAALEETCKHLNTKISGHQSERAMLIARIEGISHTMEKLSEKNVFLENLLSDNNTEFEILRRKLKDLEESTQTLRNQNSLLRSEKRTLVREVDSLNSALLSLETQYAELEGRHLDLEHDKHKAAVELIKLQELLRLEKEKHKELTSSGTTQFHSVQKQIGLLVEEVRRREDQLQEEEHKIVEAQTEIFILQKCLGDMTEANSDVLAKLQKQQEACKVQEEKVSSLSQNNQKLTEGIGSVMEVLHLDEKYGSLDLMKIDVVVQLVLHEIKCLLNTISDAQDVKQNQILEKSLVVTLLEHFGREVADLRSERSVMKQEWQAKSEELMQLQSERHDLLKISCELRKEMEARNRKVDELKSEAKFLVRQLTELHESRQSLQAEVIKLIEENFSLSSKLYDSREQEKSSEEDISILLGEAVKTDILGVIFRSLHEERTSQLRCLHEDFGSLHAAGNELYQEIKLMNKKLGDLQLENNYLEKELSRTLSICDGSSGELSSARRRAMRRDTKLLKSGRKSQESSMNTEQRKEVDNAGLEKSNEMLREELQKLQSELQVLRSKDQPVIDVKSCDAEISKLLANMQLATANAALFKEKVLELIVACESFEISDMVQKEVLKEEITRRNSYVDELKDKLNAVEIENRRLKVDLNGEFTVLGALQTEVSALEKQTLSLAKDCLPPHMLKEETQMSPQLSKISVKPSEDQNATKMVKDVELQKLHGTIKALQKVVSDTGVVLEQERLDFNSSLQDARKQIEILKLKEILDSDASDTNYERIMKDIQLDLVQTPSRRAASHRQRKKTSPTHSDDKMLALWSVGRVSSGSHRNDVDLRPPQSEAPVTVMDKVKKRCSSEPVVMKDLSVDKQELLPKPVVATSEPHREWKKKVIDRLSSEAQRLRDLRSIVQELRSSVESAADAELEAVKTQMVDAEDAIAELIDANGKLLKKAEEFTTSAGDGDVDLRSRSQRKILERVRKMSEKAGRLELELQRFQHALLKHEEERAARRAAKATVQVQRRSRVQLVEYLYGRRRDSRRPKQKQRGPSCCMRAKAIDD</sequence>
<dbReference type="OrthoDB" id="10255522at2759"/>
<protein>
    <recommendedName>
        <fullName evidence="5">NAB domain-containing protein</fullName>
    </recommendedName>
</protein>
<dbReference type="GO" id="GO:0051015">
    <property type="term" value="F:actin filament binding"/>
    <property type="evidence" value="ECO:0007669"/>
    <property type="project" value="TreeGrafter"/>
</dbReference>
<organism evidence="6 7">
    <name type="scientific">Eragrostis curvula</name>
    <name type="common">weeping love grass</name>
    <dbReference type="NCBI Taxonomy" id="38414"/>
    <lineage>
        <taxon>Eukaryota</taxon>
        <taxon>Viridiplantae</taxon>
        <taxon>Streptophyta</taxon>
        <taxon>Embryophyta</taxon>
        <taxon>Tracheophyta</taxon>
        <taxon>Spermatophyta</taxon>
        <taxon>Magnoliopsida</taxon>
        <taxon>Liliopsida</taxon>
        <taxon>Poales</taxon>
        <taxon>Poaceae</taxon>
        <taxon>PACMAD clade</taxon>
        <taxon>Chloridoideae</taxon>
        <taxon>Eragrostideae</taxon>
        <taxon>Eragrostidinae</taxon>
        <taxon>Eragrostis</taxon>
    </lineage>
</organism>
<evidence type="ECO:0000256" key="4">
    <source>
        <dbReference type="SAM" id="MobiDB-lite"/>
    </source>
</evidence>
<dbReference type="GO" id="GO:0005886">
    <property type="term" value="C:plasma membrane"/>
    <property type="evidence" value="ECO:0007669"/>
    <property type="project" value="TreeGrafter"/>
</dbReference>
<dbReference type="Pfam" id="PF07765">
    <property type="entry name" value="KIP1"/>
    <property type="match status" value="1"/>
</dbReference>
<keyword evidence="1 3" id="KW-0175">Coiled coil</keyword>
<keyword evidence="7" id="KW-1185">Reference proteome</keyword>
<feature type="region of interest" description="Disordered" evidence="4">
    <location>
        <begin position="1279"/>
        <end position="1299"/>
    </location>
</feature>
<feature type="coiled-coil region" evidence="3">
    <location>
        <begin position="844"/>
        <end position="885"/>
    </location>
</feature>
<feature type="compositionally biased region" description="Basic residues" evidence="4">
    <location>
        <begin position="1521"/>
        <end position="1530"/>
    </location>
</feature>
<feature type="region of interest" description="Disordered" evidence="4">
    <location>
        <begin position="988"/>
        <end position="1029"/>
    </location>
</feature>
<evidence type="ECO:0000259" key="5">
    <source>
        <dbReference type="PROSITE" id="PS51774"/>
    </source>
</evidence>
<proteinExistence type="inferred from homology"/>
<evidence type="ECO:0000256" key="3">
    <source>
        <dbReference type="SAM" id="Coils"/>
    </source>
</evidence>
<feature type="coiled-coil region" evidence="3">
    <location>
        <begin position="472"/>
        <end position="618"/>
    </location>
</feature>
<comment type="caution">
    <text evidence="6">The sequence shown here is derived from an EMBL/GenBank/DDBJ whole genome shotgun (WGS) entry which is preliminary data.</text>
</comment>
<accession>A0A5J9WLW6</accession>
<evidence type="ECO:0000313" key="6">
    <source>
        <dbReference type="EMBL" id="TVU49189.1"/>
    </source>
</evidence>
<reference evidence="6 7" key="1">
    <citation type="journal article" date="2019" name="Sci. Rep.">
        <title>A high-quality genome of Eragrostis curvula grass provides insights into Poaceae evolution and supports new strategies to enhance forage quality.</title>
        <authorList>
            <person name="Carballo J."/>
            <person name="Santos B.A.C.M."/>
            <person name="Zappacosta D."/>
            <person name="Garbus I."/>
            <person name="Selva J.P."/>
            <person name="Gallo C.A."/>
            <person name="Diaz A."/>
            <person name="Albertini E."/>
            <person name="Caccamo M."/>
            <person name="Echenique V."/>
        </authorList>
    </citation>
    <scope>NUCLEOTIDE SEQUENCE [LARGE SCALE GENOMIC DNA]</scope>
    <source>
        <strain evidence="7">cv. Victoria</strain>
        <tissue evidence="6">Leaf</tissue>
    </source>
</reference>
<dbReference type="InterPro" id="IPR051861">
    <property type="entry name" value="NET_actin-binding_domain"/>
</dbReference>
<evidence type="ECO:0000313" key="7">
    <source>
        <dbReference type="Proteomes" id="UP000324897"/>
    </source>
</evidence>
<dbReference type="PANTHER" id="PTHR32258">
    <property type="entry name" value="PROTEIN NETWORKED 4A"/>
    <property type="match status" value="1"/>
</dbReference>
<dbReference type="EMBL" id="RWGY01000002">
    <property type="protein sequence ID" value="TVU49189.1"/>
    <property type="molecule type" value="Genomic_DNA"/>
</dbReference>
<gene>
    <name evidence="6" type="ORF">EJB05_00487</name>
</gene>
<feature type="compositionally biased region" description="Basic and acidic residues" evidence="4">
    <location>
        <begin position="145"/>
        <end position="159"/>
    </location>
</feature>
<dbReference type="Gene3D" id="1.10.287.1490">
    <property type="match status" value="1"/>
</dbReference>
<feature type="coiled-coil region" evidence="3">
    <location>
        <begin position="1464"/>
        <end position="1491"/>
    </location>
</feature>
<dbReference type="PANTHER" id="PTHR32258:SF9">
    <property type="entry name" value="PROTEIN NETWORKED 1A"/>
    <property type="match status" value="1"/>
</dbReference>
<feature type="region of interest" description="Disordered" evidence="4">
    <location>
        <begin position="1519"/>
        <end position="1544"/>
    </location>
</feature>
<comment type="similarity">
    <text evidence="2">Belongs to the NET family.</text>
</comment>
<dbReference type="Gramene" id="TVU49189">
    <property type="protein sequence ID" value="TVU49189"/>
    <property type="gene ID" value="EJB05_00487"/>
</dbReference>
<dbReference type="Proteomes" id="UP000324897">
    <property type="component" value="Chromosome 6"/>
</dbReference>
<evidence type="ECO:0000256" key="1">
    <source>
        <dbReference type="ARBA" id="ARBA00023054"/>
    </source>
</evidence>
<feature type="region of interest" description="Disordered" evidence="4">
    <location>
        <begin position="145"/>
        <end position="164"/>
    </location>
</feature>
<name>A0A5J9WLW6_9POAL</name>